<keyword evidence="2" id="KW-0969">Cilium</keyword>
<keyword evidence="2" id="KW-0282">Flagellum</keyword>
<organism evidence="2 4">
    <name type="scientific">Vibrio owensii</name>
    <dbReference type="NCBI Taxonomy" id="696485"/>
    <lineage>
        <taxon>Bacteria</taxon>
        <taxon>Pseudomonadati</taxon>
        <taxon>Pseudomonadota</taxon>
        <taxon>Gammaproteobacteria</taxon>
        <taxon>Vibrionales</taxon>
        <taxon>Vibrionaceae</taxon>
        <taxon>Vibrio</taxon>
    </lineage>
</organism>
<keyword evidence="2" id="KW-0966">Cell projection</keyword>
<dbReference type="PROSITE" id="PS51257">
    <property type="entry name" value="PROKAR_LIPOPROTEIN"/>
    <property type="match status" value="1"/>
</dbReference>
<reference evidence="2 4" key="1">
    <citation type="journal article" date="2015" name="Genome Announc.">
        <title>Draft Genome Sequence of Vibrio owensii Strain SH-14, Which Causes Shrimp Acute Hepatopancreatic Necrosis Disease.</title>
        <authorList>
            <person name="Liu L."/>
            <person name="Xiao J."/>
            <person name="Xia X."/>
            <person name="Pan Y."/>
            <person name="Yan S."/>
            <person name="Wang Y."/>
        </authorList>
    </citation>
    <scope>NUCLEOTIDE SEQUENCE [LARGE SCALE GENOMIC DNA]</scope>
    <source>
        <strain evidence="2 4">SH14</strain>
    </source>
</reference>
<evidence type="ECO:0000313" key="3">
    <source>
        <dbReference type="Proteomes" id="UP000272136"/>
    </source>
</evidence>
<dbReference type="RefSeq" id="WP_054822852.1">
    <property type="nucleotide sequence ID" value="NZ_CP033137.1"/>
</dbReference>
<accession>A0AAP9GCW9</accession>
<reference evidence="1 3" key="2">
    <citation type="submission" date="2018-10" db="EMBL/GenBank/DDBJ databases">
        <title>Whole Genome of Vibrio owensii strain 170502, isolated from Acute Hepatopancreatic Necrosis Disease (AHPND) shrimp.</title>
        <authorList>
            <person name="Yan M."/>
            <person name="Wang X."/>
            <person name="Wang Y."/>
        </authorList>
    </citation>
    <scope>NUCLEOTIDE SEQUENCE [LARGE SCALE GENOMIC DNA]</scope>
    <source>
        <strain evidence="1 3">1700302</strain>
    </source>
</reference>
<dbReference type="AlphaFoldDB" id="A0AAP9GCW9"/>
<evidence type="ECO:0000313" key="1">
    <source>
        <dbReference type="EMBL" id="AYO14563.1"/>
    </source>
</evidence>
<evidence type="ECO:0000313" key="4">
    <source>
        <dbReference type="Proteomes" id="UP000390336"/>
    </source>
</evidence>
<keyword evidence="3" id="KW-1185">Reference proteome</keyword>
<name>A0AAP9GCW9_9VIBR</name>
<reference evidence="2" key="3">
    <citation type="submission" date="2019-11" db="EMBL/GenBank/DDBJ databases">
        <title>Complete genome sequence of Vibrio owensii SH-14 isolated from shrimp with acute hepatopancreatic necrosis diease.</title>
        <authorList>
            <person name="Liang X."/>
            <person name="Wang Y."/>
        </authorList>
    </citation>
    <scope>NUCLEOTIDE SEQUENCE</scope>
    <source>
        <strain evidence="2">SH14</strain>
    </source>
</reference>
<sequence>MKQLKVLPLVAIISGLMIGCGGGGGGGGGGSAPRTTFTFTFAAPNVISEANAQKDSCTVYERRVDGNGINQVLTYQPAVSAQLTGDKVVGFYSDKNGVRQGDFIYPSGTTLKFVLEDIPEDGYFTYQLLNASGTVFTANSFSRDFLQDNDLRNSTFSMNREAVSACNKNGNFRDDATRTDLNYEATEAGGLEYNFISQVAKESKPTYSIDSLNVRAVGSKMESTVVLQYADAAKTELHQYGIRDWSSESPLPLVGMNGSSPILNPTSFKYDTLDISVLVGDYNYEVAELPMSTTKFYHPLEPKTETWTYSVAAEKPINGWTVALNQKMYQDAKWDISIDPSAYYNLNALPASHVVRGSTIDTGFAFTDQDKGFSRLAYRAESNSGTLHRVTHKIFTTLESDVVVPDLYYYTFDDSVKQDLKVSSTSDYSQSIVVESAEANLNSYDFVSLFSHGDVTDLKVDHDGLVISEVDSEKVNTNAQKSDFMVLIK</sequence>
<proteinExistence type="predicted"/>
<dbReference type="Proteomes" id="UP000390336">
    <property type="component" value="Chromosome 1"/>
</dbReference>
<dbReference type="Proteomes" id="UP000272136">
    <property type="component" value="Chromosome 1"/>
</dbReference>
<dbReference type="EMBL" id="CP045859">
    <property type="protein sequence ID" value="QGH47760.1"/>
    <property type="molecule type" value="Genomic_DNA"/>
</dbReference>
<protein>
    <submittedName>
        <fullName evidence="2">54K polar flagellar sheath protein A</fullName>
    </submittedName>
</protein>
<gene>
    <name evidence="2" type="ORF">APZ19_11885</name>
    <name evidence="1" type="ORF">D0812_09165</name>
</gene>
<evidence type="ECO:0000313" key="2">
    <source>
        <dbReference type="EMBL" id="QGH47760.1"/>
    </source>
</evidence>
<dbReference type="EMBL" id="CP033137">
    <property type="protein sequence ID" value="AYO14563.1"/>
    <property type="molecule type" value="Genomic_DNA"/>
</dbReference>